<dbReference type="PIRSF" id="PIRSF000137">
    <property type="entry name" value="Alcohol_oxidase"/>
    <property type="match status" value="1"/>
</dbReference>
<dbReference type="PANTHER" id="PTHR11552:SF147">
    <property type="entry name" value="CHOLINE DEHYDROGENASE, MITOCHONDRIAL"/>
    <property type="match status" value="1"/>
</dbReference>
<evidence type="ECO:0000256" key="3">
    <source>
        <dbReference type="ARBA" id="ARBA00022630"/>
    </source>
</evidence>
<dbReference type="AlphaFoldDB" id="A0AA48KHE4"/>
<dbReference type="PANTHER" id="PTHR11552">
    <property type="entry name" value="GLUCOSE-METHANOL-CHOLINE GMC OXIDOREDUCTASE"/>
    <property type="match status" value="1"/>
</dbReference>
<dbReference type="KEGG" id="rmai:MACH21_07440"/>
<evidence type="ECO:0000259" key="7">
    <source>
        <dbReference type="PROSITE" id="PS00623"/>
    </source>
</evidence>
<organism evidence="9 10">
    <name type="scientific">Roseicyclus marinus</name>
    <dbReference type="NCBI Taxonomy" id="2161673"/>
    <lineage>
        <taxon>Bacteria</taxon>
        <taxon>Pseudomonadati</taxon>
        <taxon>Pseudomonadota</taxon>
        <taxon>Alphaproteobacteria</taxon>
        <taxon>Rhodobacterales</taxon>
        <taxon>Roseobacteraceae</taxon>
        <taxon>Roseicyclus</taxon>
    </lineage>
</organism>
<comment type="similarity">
    <text evidence="2 6">Belongs to the GMC oxidoreductase family.</text>
</comment>
<dbReference type="GO" id="GO:0050660">
    <property type="term" value="F:flavin adenine dinucleotide binding"/>
    <property type="evidence" value="ECO:0007669"/>
    <property type="project" value="InterPro"/>
</dbReference>
<dbReference type="Pfam" id="PF05199">
    <property type="entry name" value="GMC_oxred_C"/>
    <property type="match status" value="1"/>
</dbReference>
<gene>
    <name evidence="9" type="ORF">MACH21_07440</name>
</gene>
<dbReference type="Gene3D" id="3.30.560.10">
    <property type="entry name" value="Glucose Oxidase, domain 3"/>
    <property type="match status" value="1"/>
</dbReference>
<dbReference type="InterPro" id="IPR012132">
    <property type="entry name" value="GMC_OxRdtase"/>
</dbReference>
<dbReference type="Pfam" id="PF00732">
    <property type="entry name" value="GMC_oxred_N"/>
    <property type="match status" value="1"/>
</dbReference>
<reference evidence="9 10" key="1">
    <citation type="submission" date="2023-01" db="EMBL/GenBank/DDBJ databases">
        <title>Complete genome sequence of Roseicyclus marinus strain Dej080120_10.</title>
        <authorList>
            <person name="Ueki S."/>
            <person name="Maruyama F."/>
        </authorList>
    </citation>
    <scope>NUCLEOTIDE SEQUENCE [LARGE SCALE GENOMIC DNA]</scope>
    <source>
        <strain evidence="9 10">Dej080120_10</strain>
    </source>
</reference>
<evidence type="ECO:0000256" key="2">
    <source>
        <dbReference type="ARBA" id="ARBA00010790"/>
    </source>
</evidence>
<evidence type="ECO:0000256" key="1">
    <source>
        <dbReference type="ARBA" id="ARBA00001974"/>
    </source>
</evidence>
<dbReference type="Gene3D" id="3.50.50.60">
    <property type="entry name" value="FAD/NAD(P)-binding domain"/>
    <property type="match status" value="1"/>
</dbReference>
<keyword evidence="4 5" id="KW-0274">FAD</keyword>
<dbReference type="InterPro" id="IPR000172">
    <property type="entry name" value="GMC_OxRdtase_N"/>
</dbReference>
<dbReference type="InterPro" id="IPR007867">
    <property type="entry name" value="GMC_OxRtase_C"/>
</dbReference>
<dbReference type="RefSeq" id="WP_338274537.1">
    <property type="nucleotide sequence ID" value="NZ_AP027266.1"/>
</dbReference>
<evidence type="ECO:0000313" key="9">
    <source>
        <dbReference type="EMBL" id="BDW84567.1"/>
    </source>
</evidence>
<proteinExistence type="inferred from homology"/>
<keyword evidence="10" id="KW-1185">Reference proteome</keyword>
<protein>
    <submittedName>
        <fullName evidence="9">Choline dehydrogenase</fullName>
    </submittedName>
</protein>
<evidence type="ECO:0000256" key="5">
    <source>
        <dbReference type="PIRSR" id="PIRSR000137-2"/>
    </source>
</evidence>
<evidence type="ECO:0000256" key="4">
    <source>
        <dbReference type="ARBA" id="ARBA00022827"/>
    </source>
</evidence>
<feature type="binding site" evidence="5">
    <location>
        <begin position="91"/>
        <end position="94"/>
    </location>
    <ligand>
        <name>FAD</name>
        <dbReference type="ChEBI" id="CHEBI:57692"/>
    </ligand>
</feature>
<evidence type="ECO:0000259" key="8">
    <source>
        <dbReference type="PROSITE" id="PS00624"/>
    </source>
</evidence>
<feature type="domain" description="Glucose-methanol-choline oxidoreductase N-terminal" evidence="7">
    <location>
        <begin position="81"/>
        <end position="104"/>
    </location>
</feature>
<dbReference type="InterPro" id="IPR036188">
    <property type="entry name" value="FAD/NAD-bd_sf"/>
</dbReference>
<dbReference type="Proteomes" id="UP001337723">
    <property type="component" value="Chromosome"/>
</dbReference>
<evidence type="ECO:0000313" key="10">
    <source>
        <dbReference type="Proteomes" id="UP001337723"/>
    </source>
</evidence>
<feature type="binding site" evidence="5">
    <location>
        <position position="215"/>
    </location>
    <ligand>
        <name>FAD</name>
        <dbReference type="ChEBI" id="CHEBI:57692"/>
    </ligand>
</feature>
<keyword evidence="3 6" id="KW-0285">Flavoprotein</keyword>
<dbReference type="SUPFAM" id="SSF54373">
    <property type="entry name" value="FAD-linked reductases, C-terminal domain"/>
    <property type="match status" value="1"/>
</dbReference>
<dbReference type="SUPFAM" id="SSF51905">
    <property type="entry name" value="FAD/NAD(P)-binding domain"/>
    <property type="match status" value="1"/>
</dbReference>
<dbReference type="PROSITE" id="PS00623">
    <property type="entry name" value="GMC_OXRED_1"/>
    <property type="match status" value="1"/>
</dbReference>
<dbReference type="GO" id="GO:0016614">
    <property type="term" value="F:oxidoreductase activity, acting on CH-OH group of donors"/>
    <property type="evidence" value="ECO:0007669"/>
    <property type="project" value="InterPro"/>
</dbReference>
<comment type="cofactor">
    <cofactor evidence="1 5">
        <name>FAD</name>
        <dbReference type="ChEBI" id="CHEBI:57692"/>
    </cofactor>
</comment>
<evidence type="ECO:0000256" key="6">
    <source>
        <dbReference type="RuleBase" id="RU003968"/>
    </source>
</evidence>
<accession>A0AA48KHE4</accession>
<sequence length="533" mass="57462">MDIWDYIIIGAGSAGSVLAERLSADGRARVLVVEAGGTDRRPDIRVPIGYGLTFHGKSVNWRMHSEPDPELNGRRMYWPRGKGLGGSSSINAMVYARGLPGDYEDWASAGNPGWGAADVAQVYARVERRIHADGTRTGNGPLWVSDRSPEFHPLGRHYIDAIRALGLPEGDTVTGEGAGPYCTTTRKGWRHSAADAFLRPAMKRPNLRVITGAEVLGLMLEGRRATGIRYRRGGQIMTAECRGEVILSAGAVKSPQLLQVSGIGPGDLLQRMGLPVVLDAPGVGGALQDHLAVTYTYRCEEPTLNQVMGSRKGQVMAALRYALFRDGPFSLSVNQMGGLVRSRPDLAQADMQLYFNPLSYSTVYRDKRPLLRPDPWPGFIISFNPCRPTSRGRIDIASPDPTAQPAIRPNSLSTARDLDDMVAGGRLIAQLMEAEPLRKLAVAAHGFSPVGQQDDAILADARDRAGTVYHPCGTCRMAPQEAGGVVDPTLRVHGMDRLRVVDASIFPNITSANTNAPVIMAAMRAADLILSGA</sequence>
<dbReference type="EMBL" id="AP027266">
    <property type="protein sequence ID" value="BDW84567.1"/>
    <property type="molecule type" value="Genomic_DNA"/>
</dbReference>
<name>A0AA48KHE4_9RHOB</name>
<feature type="domain" description="Glucose-methanol-choline oxidoreductase N-terminal" evidence="8">
    <location>
        <begin position="250"/>
        <end position="264"/>
    </location>
</feature>
<dbReference type="PROSITE" id="PS00624">
    <property type="entry name" value="GMC_OXRED_2"/>
    <property type="match status" value="1"/>
</dbReference>